<dbReference type="InterPro" id="IPR023031">
    <property type="entry name" value="OPRT"/>
</dbReference>
<evidence type="ECO:0000256" key="5">
    <source>
        <dbReference type="ARBA" id="ARBA00011971"/>
    </source>
</evidence>
<comment type="caution">
    <text evidence="11">The sequence shown here is derived from an EMBL/GenBank/DDBJ whole genome shotgun (WGS) entry which is preliminary data.</text>
</comment>
<dbReference type="Proteomes" id="UP000235547">
    <property type="component" value="Unassembled WGS sequence"/>
</dbReference>
<evidence type="ECO:0000313" key="12">
    <source>
        <dbReference type="Proteomes" id="UP000235547"/>
    </source>
</evidence>
<dbReference type="OrthoDB" id="9779060at2"/>
<organism evidence="11 12">
    <name type="scientific">Halomonas urumqiensis</name>
    <dbReference type="NCBI Taxonomy" id="1684789"/>
    <lineage>
        <taxon>Bacteria</taxon>
        <taxon>Pseudomonadati</taxon>
        <taxon>Pseudomonadota</taxon>
        <taxon>Gammaproteobacteria</taxon>
        <taxon>Oceanospirillales</taxon>
        <taxon>Halomonadaceae</taxon>
        <taxon>Halomonas</taxon>
    </lineage>
</organism>
<dbReference type="HAMAP" id="MF_01208">
    <property type="entry name" value="PyrE"/>
    <property type="match status" value="1"/>
</dbReference>
<dbReference type="UniPathway" id="UPA00070">
    <property type="reaction ID" value="UER00119"/>
</dbReference>
<comment type="pathway">
    <text evidence="2 9">Pyrimidine metabolism; UMP biosynthesis via de novo pathway; UMP from orotate: step 1/2.</text>
</comment>
<comment type="similarity">
    <text evidence="3 9">Belongs to the purine/pyrimidine phosphoribosyltransferase family. PyrE subfamily.</text>
</comment>
<keyword evidence="12" id="KW-1185">Reference proteome</keyword>
<dbReference type="CDD" id="cd06223">
    <property type="entry name" value="PRTases_typeI"/>
    <property type="match status" value="1"/>
</dbReference>
<dbReference type="GO" id="GO:0000287">
    <property type="term" value="F:magnesium ion binding"/>
    <property type="evidence" value="ECO:0007669"/>
    <property type="project" value="UniProtKB-UniRule"/>
</dbReference>
<evidence type="ECO:0000256" key="6">
    <source>
        <dbReference type="ARBA" id="ARBA00022676"/>
    </source>
</evidence>
<feature type="binding site" description="in other chain" evidence="9">
    <location>
        <position position="26"/>
    </location>
    <ligand>
        <name>5-phospho-alpha-D-ribose 1-diphosphate</name>
        <dbReference type="ChEBI" id="CHEBI:58017"/>
        <note>ligand shared between dimeric partners</note>
    </ligand>
</feature>
<dbReference type="SUPFAM" id="SSF53271">
    <property type="entry name" value="PRTase-like"/>
    <property type="match status" value="1"/>
</dbReference>
<dbReference type="Gene3D" id="3.40.50.2020">
    <property type="match status" value="1"/>
</dbReference>
<dbReference type="FunFam" id="3.40.50.2020:FF:000008">
    <property type="entry name" value="Orotate phosphoribosyltransferase"/>
    <property type="match status" value="1"/>
</dbReference>
<gene>
    <name evidence="9" type="primary">pyrE</name>
    <name evidence="11" type="ORF">C1H70_07960</name>
</gene>
<feature type="binding site" evidence="9">
    <location>
        <position position="105"/>
    </location>
    <ligand>
        <name>5-phospho-alpha-D-ribose 1-diphosphate</name>
        <dbReference type="ChEBI" id="CHEBI:58017"/>
        <note>ligand shared between dimeric partners</note>
    </ligand>
</feature>
<dbReference type="NCBIfam" id="TIGR00336">
    <property type="entry name" value="pyrE"/>
    <property type="match status" value="1"/>
</dbReference>
<comment type="cofactor">
    <cofactor evidence="9">
        <name>Mg(2+)</name>
        <dbReference type="ChEBI" id="CHEBI:18420"/>
    </cofactor>
</comment>
<comment type="subunit">
    <text evidence="4 9">Homodimer.</text>
</comment>
<evidence type="ECO:0000256" key="8">
    <source>
        <dbReference type="ARBA" id="ARBA00022975"/>
    </source>
</evidence>
<evidence type="ECO:0000313" key="11">
    <source>
        <dbReference type="EMBL" id="PMR80634.1"/>
    </source>
</evidence>
<keyword evidence="8 9" id="KW-0665">Pyrimidine biosynthesis</keyword>
<evidence type="ECO:0000256" key="7">
    <source>
        <dbReference type="ARBA" id="ARBA00022679"/>
    </source>
</evidence>
<feature type="binding site" evidence="9">
    <location>
        <begin position="34"/>
        <end position="35"/>
    </location>
    <ligand>
        <name>orotate</name>
        <dbReference type="ChEBI" id="CHEBI:30839"/>
    </ligand>
</feature>
<evidence type="ECO:0000256" key="4">
    <source>
        <dbReference type="ARBA" id="ARBA00011738"/>
    </source>
</evidence>
<evidence type="ECO:0000256" key="1">
    <source>
        <dbReference type="ARBA" id="ARBA00003769"/>
    </source>
</evidence>
<dbReference type="InterPro" id="IPR004467">
    <property type="entry name" value="Or_phspho_trans_dom"/>
</dbReference>
<dbReference type="GO" id="GO:0046132">
    <property type="term" value="P:pyrimidine ribonucleoside biosynthetic process"/>
    <property type="evidence" value="ECO:0007669"/>
    <property type="project" value="TreeGrafter"/>
</dbReference>
<feature type="binding site" description="in other chain" evidence="9">
    <location>
        <position position="100"/>
    </location>
    <ligand>
        <name>5-phospho-alpha-D-ribose 1-diphosphate</name>
        <dbReference type="ChEBI" id="CHEBI:58017"/>
        <note>ligand shared between dimeric partners</note>
    </ligand>
</feature>
<dbReference type="EC" id="2.4.2.10" evidence="5 9"/>
<dbReference type="EMBL" id="PNRG01000015">
    <property type="protein sequence ID" value="PMR80634.1"/>
    <property type="molecule type" value="Genomic_DNA"/>
</dbReference>
<dbReference type="InterPro" id="IPR000836">
    <property type="entry name" value="PRTase_dom"/>
</dbReference>
<comment type="catalytic activity">
    <reaction evidence="9">
        <text>orotidine 5'-phosphate + diphosphate = orotate + 5-phospho-alpha-D-ribose 1-diphosphate</text>
        <dbReference type="Rhea" id="RHEA:10380"/>
        <dbReference type="ChEBI" id="CHEBI:30839"/>
        <dbReference type="ChEBI" id="CHEBI:33019"/>
        <dbReference type="ChEBI" id="CHEBI:57538"/>
        <dbReference type="ChEBI" id="CHEBI:58017"/>
        <dbReference type="EC" id="2.4.2.10"/>
    </reaction>
</comment>
<dbReference type="GO" id="GO:0044205">
    <property type="term" value="P:'de novo' UMP biosynthetic process"/>
    <property type="evidence" value="ECO:0007669"/>
    <property type="project" value="UniProtKB-UniRule"/>
</dbReference>
<keyword evidence="6 9" id="KW-0328">Glycosyltransferase</keyword>
<sequence>MQAYQREFIEFAIEQGVLRFGEFTLKSGRVSPYFFNAGLFRSGSALAQLGRYYARAIVDRAPPFDVLFGPAYKGIPLAATTAVALADHHSRDLPFAFNRKEAKSHGEGGNIVGADLAGDILIIDDVITAGTAIREVMGLIDAAGARAAGVVIALDRQERGAGEQSAIQEVETRYGMPVISIVTLDMVLAYLEEHSGEGDAWRHHAVAIRDYRARYGVASSPAE</sequence>
<protein>
    <recommendedName>
        <fullName evidence="5 9">Orotate phosphoribosyltransferase</fullName>
        <shortName evidence="9">OPRT</shortName>
        <shortName evidence="9">OPRTase</shortName>
        <ecNumber evidence="5 9">2.4.2.10</ecNumber>
    </recommendedName>
</protein>
<feature type="binding site" description="in other chain" evidence="9">
    <location>
        <begin position="72"/>
        <end position="73"/>
    </location>
    <ligand>
        <name>5-phospho-alpha-D-ribose 1-diphosphate</name>
        <dbReference type="ChEBI" id="CHEBI:58017"/>
        <note>ligand shared between dimeric partners</note>
    </ligand>
</feature>
<dbReference type="PANTHER" id="PTHR46683:SF1">
    <property type="entry name" value="OROTATE PHOSPHORIBOSYLTRANSFERASE 1-RELATED"/>
    <property type="match status" value="1"/>
</dbReference>
<dbReference type="GO" id="GO:0004588">
    <property type="term" value="F:orotate phosphoribosyltransferase activity"/>
    <property type="evidence" value="ECO:0007669"/>
    <property type="project" value="UniProtKB-UniRule"/>
</dbReference>
<dbReference type="GO" id="GO:0006207">
    <property type="term" value="P:'de novo' pyrimidine nucleobase biosynthetic process"/>
    <property type="evidence" value="ECO:0007669"/>
    <property type="project" value="TreeGrafter"/>
</dbReference>
<feature type="binding site" description="in other chain" evidence="9">
    <location>
        <begin position="124"/>
        <end position="132"/>
    </location>
    <ligand>
        <name>5-phospho-alpha-D-ribose 1-diphosphate</name>
        <dbReference type="ChEBI" id="CHEBI:58017"/>
        <note>ligand shared between dimeric partners</note>
    </ligand>
</feature>
<dbReference type="AlphaFoldDB" id="A0A2N7UJM5"/>
<proteinExistence type="inferred from homology"/>
<feature type="binding site" evidence="9">
    <location>
        <position position="99"/>
    </location>
    <ligand>
        <name>5-phospho-alpha-D-ribose 1-diphosphate</name>
        <dbReference type="ChEBI" id="CHEBI:58017"/>
        <note>ligand shared between dimeric partners</note>
    </ligand>
</feature>
<evidence type="ECO:0000256" key="9">
    <source>
        <dbReference type="HAMAP-Rule" id="MF_01208"/>
    </source>
</evidence>
<keyword evidence="9" id="KW-0460">Magnesium</keyword>
<name>A0A2N7UJM5_9GAMM</name>
<comment type="function">
    <text evidence="1 9">Catalyzes the transfer of a ribosyl phosphate group from 5-phosphoribose 1-diphosphate to orotate, leading to the formation of orotidine monophosphate (OMP).</text>
</comment>
<feature type="binding site" evidence="9">
    <location>
        <position position="103"/>
    </location>
    <ligand>
        <name>5-phospho-alpha-D-ribose 1-diphosphate</name>
        <dbReference type="ChEBI" id="CHEBI:58017"/>
        <note>ligand shared between dimeric partners</note>
    </ligand>
</feature>
<feature type="binding site" evidence="9">
    <location>
        <position position="128"/>
    </location>
    <ligand>
        <name>orotate</name>
        <dbReference type="ChEBI" id="CHEBI:30839"/>
    </ligand>
</feature>
<accession>A0A2N7UJM5</accession>
<evidence type="ECO:0000259" key="10">
    <source>
        <dbReference type="Pfam" id="PF00156"/>
    </source>
</evidence>
<evidence type="ECO:0000256" key="2">
    <source>
        <dbReference type="ARBA" id="ARBA00004889"/>
    </source>
</evidence>
<keyword evidence="7 9" id="KW-0808">Transferase</keyword>
<dbReference type="PANTHER" id="PTHR46683">
    <property type="entry name" value="OROTATE PHOSPHORIBOSYLTRANSFERASE 1-RELATED"/>
    <property type="match status" value="1"/>
</dbReference>
<dbReference type="InterPro" id="IPR029057">
    <property type="entry name" value="PRTase-like"/>
</dbReference>
<dbReference type="GO" id="GO:0005737">
    <property type="term" value="C:cytoplasm"/>
    <property type="evidence" value="ECO:0007669"/>
    <property type="project" value="TreeGrafter"/>
</dbReference>
<dbReference type="Pfam" id="PF00156">
    <property type="entry name" value="Pribosyltran"/>
    <property type="match status" value="1"/>
</dbReference>
<evidence type="ECO:0000256" key="3">
    <source>
        <dbReference type="ARBA" id="ARBA00006340"/>
    </source>
</evidence>
<feature type="binding site" evidence="9">
    <location>
        <position position="156"/>
    </location>
    <ligand>
        <name>orotate</name>
        <dbReference type="ChEBI" id="CHEBI:30839"/>
    </ligand>
</feature>
<reference evidence="11 12" key="1">
    <citation type="submission" date="2018-01" db="EMBL/GenBank/DDBJ databases">
        <title>Halomonas endophytica sp. nov., isolated from storage liquid in the stems of Populus euphratica.</title>
        <authorList>
            <person name="Chen C."/>
        </authorList>
    </citation>
    <scope>NUCLEOTIDE SEQUENCE [LARGE SCALE GENOMIC DNA]</scope>
    <source>
        <strain evidence="11 12">BZ-SZ-XJ27</strain>
    </source>
</reference>
<feature type="domain" description="Phosphoribosyltransferase" evidence="10">
    <location>
        <begin position="64"/>
        <end position="161"/>
    </location>
</feature>